<accession>A0ABS7L8X4</accession>
<evidence type="ECO:0000313" key="2">
    <source>
        <dbReference type="Proteomes" id="UP000779049"/>
    </source>
</evidence>
<name>A0ABS7L8X4_9FIRM</name>
<proteinExistence type="predicted"/>
<protein>
    <submittedName>
        <fullName evidence="1">Uncharacterized protein</fullName>
    </submittedName>
</protein>
<evidence type="ECO:0000313" key="1">
    <source>
        <dbReference type="EMBL" id="MBY0759499.1"/>
    </source>
</evidence>
<keyword evidence="2" id="KW-1185">Reference proteome</keyword>
<dbReference type="Proteomes" id="UP000779049">
    <property type="component" value="Unassembled WGS sequence"/>
</dbReference>
<dbReference type="RefSeq" id="WP_087212196.1">
    <property type="nucleotide sequence ID" value="NZ_CP173660.1"/>
</dbReference>
<gene>
    <name evidence="1" type="ORF">FLB61_10445</name>
</gene>
<dbReference type="EMBL" id="VIRV01000017">
    <property type="protein sequence ID" value="MBY0759499.1"/>
    <property type="molecule type" value="Genomic_DNA"/>
</dbReference>
<sequence length="360" mass="43133">MPATGKQNDRRQTITAMGKEEFGMLEEIFRQQVFEMYENEDEILIPYMMNDAIECYLVLKDCRMTGRYLPEMSGKTEAAVRQEKEEYCMVVRQGIENVFTIWFRAIEKVQHCYQYHRIGHFWVKGQEQWRQLVYMIGTVYDKYRYIGKEVCNEQELSLISLMEFAPFRYFSPIRESLDQDYPDTMQGAMRMEELAIEAKDPGFAKLVRQYQRWPSAFLKRQIIKKMEKPSGERLYRVIWEKTAEASGTYPDREYDASYCEKMKKERERLEERLKAKGFSGVYPDYQKGTVWIHAAEEHPFTLMEWEEFQYRIQLMVSEYRALPDSFGEWRNGGFFKGKGRNGYIVKDLEEHLDALLEKWK</sequence>
<dbReference type="Pfam" id="PF12994">
    <property type="entry name" value="DUF3878"/>
    <property type="match status" value="1"/>
</dbReference>
<comment type="caution">
    <text evidence="1">The sequence shown here is derived from an EMBL/GenBank/DDBJ whole genome shotgun (WGS) entry which is preliminary data.</text>
</comment>
<organism evidence="1 2">
    <name type="scientific">Sellimonas caecigallum</name>
    <dbReference type="NCBI Taxonomy" id="2592333"/>
    <lineage>
        <taxon>Bacteria</taxon>
        <taxon>Bacillati</taxon>
        <taxon>Bacillota</taxon>
        <taxon>Clostridia</taxon>
        <taxon>Lachnospirales</taxon>
        <taxon>Lachnospiraceae</taxon>
        <taxon>Sellimonas</taxon>
    </lineage>
</organism>
<reference evidence="1 2" key="1">
    <citation type="journal article" date="2020" name="New Microbes New Infect">
        <title>Sellimonas caecigallum sp. nov., description and genome sequence of a new member of the Sellimonas genus isolated from the cecum of feral chicken.</title>
        <authorList>
            <person name="Wongkuna S."/>
            <person name="Ghimire S."/>
            <person name="Antony L."/>
            <person name="Chankhamhaengdecha S."/>
            <person name="Janvilisri T."/>
            <person name="Scaria J."/>
        </authorList>
    </citation>
    <scope>NUCLEOTIDE SEQUENCE [LARGE SCALE GENOMIC DNA]</scope>
    <source>
        <strain evidence="1 2">SW451</strain>
    </source>
</reference>
<dbReference type="InterPro" id="IPR024538">
    <property type="entry name" value="DUF3878"/>
</dbReference>